<gene>
    <name evidence="2" type="ORF">CBRE1094_LOCUS38650</name>
</gene>
<evidence type="ECO:0000313" key="2">
    <source>
        <dbReference type="EMBL" id="CAD9532774.1"/>
    </source>
</evidence>
<proteinExistence type="predicted"/>
<evidence type="ECO:0000256" key="1">
    <source>
        <dbReference type="SAM" id="MobiDB-lite"/>
    </source>
</evidence>
<protein>
    <submittedName>
        <fullName evidence="2">Uncharacterized protein</fullName>
    </submittedName>
</protein>
<feature type="compositionally biased region" description="Basic and acidic residues" evidence="1">
    <location>
        <begin position="203"/>
        <end position="217"/>
    </location>
</feature>
<sequence length="380" mass="41829">MAGYCRRSTHHPAHRISASSWCDSGSASAPALVSTPSSASIPRSVFQRQHMVSALRVSALREQLKIMTQPELLASLEEDNNPLIEAIDPQSMTIALVSYRQERRIGEGANGPFDRFCLDGQALEGILEAAERLKADAIWLDVWCYRVHKQTRDCTKPGLFSQADAPQTQPIYNLPDQTDEPRDLEQRHVYSQSHVLGSTDTQTDTKEHQVAQEEQSRHPGTGQGKTGAMPGRSFTRLRRTLRHVLMSAYVATPKAKIAELGPNPDDFFDTLDNVLQGISAVVWLPQTKLTSSGEYPYRLWCTFEAVHVQKRGLPVAIAGLGMTPFQRRVLVLGSLTPGLWGDGTITELALLNLSAYIAFVGQALYVAFVCALDPFQCGGA</sequence>
<dbReference type="AlphaFoldDB" id="A0A7S2IYI4"/>
<accession>A0A7S2IYI4</accession>
<name>A0A7S2IYI4_9EUKA</name>
<dbReference type="EMBL" id="HBGU01070770">
    <property type="protein sequence ID" value="CAD9532774.1"/>
    <property type="molecule type" value="Transcribed_RNA"/>
</dbReference>
<organism evidence="2">
    <name type="scientific">Haptolina brevifila</name>
    <dbReference type="NCBI Taxonomy" id="156173"/>
    <lineage>
        <taxon>Eukaryota</taxon>
        <taxon>Haptista</taxon>
        <taxon>Haptophyta</taxon>
        <taxon>Prymnesiophyceae</taxon>
        <taxon>Prymnesiales</taxon>
        <taxon>Prymnesiaceae</taxon>
        <taxon>Haptolina</taxon>
    </lineage>
</organism>
<reference evidence="2" key="1">
    <citation type="submission" date="2021-01" db="EMBL/GenBank/DDBJ databases">
        <authorList>
            <person name="Corre E."/>
            <person name="Pelletier E."/>
            <person name="Niang G."/>
            <person name="Scheremetjew M."/>
            <person name="Finn R."/>
            <person name="Kale V."/>
            <person name="Holt S."/>
            <person name="Cochrane G."/>
            <person name="Meng A."/>
            <person name="Brown T."/>
            <person name="Cohen L."/>
        </authorList>
    </citation>
    <scope>NUCLEOTIDE SEQUENCE</scope>
    <source>
        <strain evidence="2">UTEX LB 985</strain>
    </source>
</reference>
<feature type="region of interest" description="Disordered" evidence="1">
    <location>
        <begin position="194"/>
        <end position="233"/>
    </location>
</feature>
<feature type="region of interest" description="Disordered" evidence="1">
    <location>
        <begin position="156"/>
        <end position="181"/>
    </location>
</feature>